<proteinExistence type="predicted"/>
<organism evidence="1 2">
    <name type="scientific">Alteribacillus iranensis</name>
    <dbReference type="NCBI Taxonomy" id="930128"/>
    <lineage>
        <taxon>Bacteria</taxon>
        <taxon>Bacillati</taxon>
        <taxon>Bacillota</taxon>
        <taxon>Bacilli</taxon>
        <taxon>Bacillales</taxon>
        <taxon>Bacillaceae</taxon>
        <taxon>Alteribacillus</taxon>
    </lineage>
</organism>
<dbReference type="OrthoDB" id="2527116at2"/>
<dbReference type="AlphaFoldDB" id="A0A1I2FPB8"/>
<name>A0A1I2FPB8_9BACI</name>
<gene>
    <name evidence="1" type="ORF">SAMN05192532_1191</name>
</gene>
<evidence type="ECO:0000313" key="2">
    <source>
        <dbReference type="Proteomes" id="UP000199516"/>
    </source>
</evidence>
<dbReference type="Gene3D" id="2.40.10.10">
    <property type="entry name" value="Trypsin-like serine proteases"/>
    <property type="match status" value="1"/>
</dbReference>
<dbReference type="RefSeq" id="WP_143083254.1">
    <property type="nucleotide sequence ID" value="NZ_FONT01000019.1"/>
</dbReference>
<sequence>MKILKLLLFNFLFVVSLFSGIFIGEVEADEIPELPDGVTEEEYLDQKVFREIHGLDTSNKAIFRALDQNYRLATHSDHDIRLTASELKIIQDIDSMTTYMEEVEEIIRTTEDEYSGFASVYIDTRKQGIVHVNIKEDLKDSREVNEMVDEIAQSTPLKEKIKVSYVEFSEQELRDRQKAIVQDDKFSELGITSVYVHYEKNTIGIDVEELNTETEATIKELYGKDIHLEEHSEEVEQGRTDPVDYMEGGLAIGRNTNPVGSCTFSFSVRKLSNRTNNFVTAGHCASLNQNVYQGGERIGTVNY</sequence>
<accession>A0A1I2FPB8</accession>
<protein>
    <submittedName>
        <fullName evidence="1">Uncharacterized protein</fullName>
    </submittedName>
</protein>
<feature type="non-terminal residue" evidence="1">
    <location>
        <position position="303"/>
    </location>
</feature>
<evidence type="ECO:0000313" key="1">
    <source>
        <dbReference type="EMBL" id="SFF06618.1"/>
    </source>
</evidence>
<dbReference type="InterPro" id="IPR043504">
    <property type="entry name" value="Peptidase_S1_PA_chymotrypsin"/>
</dbReference>
<keyword evidence="2" id="KW-1185">Reference proteome</keyword>
<reference evidence="1 2" key="1">
    <citation type="submission" date="2016-10" db="EMBL/GenBank/DDBJ databases">
        <authorList>
            <person name="de Groot N.N."/>
        </authorList>
    </citation>
    <scope>NUCLEOTIDE SEQUENCE [LARGE SCALE GENOMIC DNA]</scope>
    <source>
        <strain evidence="1 2">DSM 23995</strain>
    </source>
</reference>
<dbReference type="Proteomes" id="UP000199516">
    <property type="component" value="Unassembled WGS sequence"/>
</dbReference>
<dbReference type="EMBL" id="FONT01000019">
    <property type="protein sequence ID" value="SFF06618.1"/>
    <property type="molecule type" value="Genomic_DNA"/>
</dbReference>